<dbReference type="Pfam" id="PF14388">
    <property type="entry name" value="DUF4419"/>
    <property type="match status" value="1"/>
</dbReference>
<name>A0AA40F913_9PEZI</name>
<dbReference type="PANTHER" id="PTHR31252">
    <property type="entry name" value="DUF4419 DOMAIN-CONTAINING PROTEIN"/>
    <property type="match status" value="1"/>
</dbReference>
<evidence type="ECO:0000256" key="1">
    <source>
        <dbReference type="SAM" id="MobiDB-lite"/>
    </source>
</evidence>
<proteinExistence type="predicted"/>
<dbReference type="EMBL" id="JAUKUD010000001">
    <property type="protein sequence ID" value="KAK0753262.1"/>
    <property type="molecule type" value="Genomic_DNA"/>
</dbReference>
<dbReference type="InterPro" id="IPR025533">
    <property type="entry name" value="DUF4419"/>
</dbReference>
<dbReference type="PANTHER" id="PTHR31252:SF11">
    <property type="entry name" value="DUF4419 DOMAIN-CONTAINING PROTEIN"/>
    <property type="match status" value="1"/>
</dbReference>
<feature type="region of interest" description="Disordered" evidence="1">
    <location>
        <begin position="1"/>
        <end position="25"/>
    </location>
</feature>
<accession>A0AA40F913</accession>
<feature type="compositionally biased region" description="Polar residues" evidence="1">
    <location>
        <begin position="1"/>
        <end position="10"/>
    </location>
</feature>
<sequence length="377" mass="41024">MPVIHPSTQKPECWGRRAPKSARYPLSTSPDHLLSAITTHANQSPPHPKLCLVQSSFTNLSASSTTHAAKNGVVHACIEAYNEHHNLVLRPDDIWLAILTQLSSHINAHAATLRPRLVAHDGQKPLHLELELTPTLDHGAVARSMTSLLASTLPDPSLRDWFLPTFTTTTPTDTAVAAVALLGTMQKFYTYSWGTRCGIPAVRLLGAERDWRDIAARCAARLGAGDFGPEPAAWYRDALRPVLAGLVESFRAPGGDAARRFWAGVVDEEVPNGSGSPTYSGWITAFCYWDEKGVCLHRPRAGGAGGEGPVRLTMGEMPMGFGKVPVTLWENGVEVPTEMVAGSVAMRVRRWEEGGEGRGRDGLDTLQPESGWFMYYV</sequence>
<comment type="caution">
    <text evidence="2">The sequence shown here is derived from an EMBL/GenBank/DDBJ whole genome shotgun (WGS) entry which is preliminary data.</text>
</comment>
<dbReference type="AlphaFoldDB" id="A0AA40F913"/>
<keyword evidence="3" id="KW-1185">Reference proteome</keyword>
<reference evidence="2" key="1">
    <citation type="submission" date="2023-06" db="EMBL/GenBank/DDBJ databases">
        <title>Genome-scale phylogeny and comparative genomics of the fungal order Sordariales.</title>
        <authorList>
            <consortium name="Lawrence Berkeley National Laboratory"/>
            <person name="Hensen N."/>
            <person name="Bonometti L."/>
            <person name="Westerberg I."/>
            <person name="Brannstrom I.O."/>
            <person name="Guillou S."/>
            <person name="Cros-Aarteil S."/>
            <person name="Calhoun S."/>
            <person name="Haridas S."/>
            <person name="Kuo A."/>
            <person name="Mondo S."/>
            <person name="Pangilinan J."/>
            <person name="Riley R."/>
            <person name="LaButti K."/>
            <person name="Andreopoulos B."/>
            <person name="Lipzen A."/>
            <person name="Chen C."/>
            <person name="Yanf M."/>
            <person name="Daum C."/>
            <person name="Ng V."/>
            <person name="Clum A."/>
            <person name="Steindorff A."/>
            <person name="Ohm R."/>
            <person name="Martin F."/>
            <person name="Silar P."/>
            <person name="Natvig D."/>
            <person name="Lalanne C."/>
            <person name="Gautier V."/>
            <person name="Ament-velasquez S.L."/>
            <person name="Kruys A."/>
            <person name="Hutchinson M.I."/>
            <person name="Powell A.J."/>
            <person name="Barry K."/>
            <person name="Miller A.N."/>
            <person name="Grigoriev I.V."/>
            <person name="Debuchy R."/>
            <person name="Gladieux P."/>
            <person name="Thoren M.H."/>
            <person name="Johannesson H."/>
        </authorList>
    </citation>
    <scope>NUCLEOTIDE SEQUENCE</scope>
    <source>
        <strain evidence="2">SMH3187-1</strain>
    </source>
</reference>
<evidence type="ECO:0000313" key="3">
    <source>
        <dbReference type="Proteomes" id="UP001172155"/>
    </source>
</evidence>
<organism evidence="2 3">
    <name type="scientific">Schizothecium vesticola</name>
    <dbReference type="NCBI Taxonomy" id="314040"/>
    <lineage>
        <taxon>Eukaryota</taxon>
        <taxon>Fungi</taxon>
        <taxon>Dikarya</taxon>
        <taxon>Ascomycota</taxon>
        <taxon>Pezizomycotina</taxon>
        <taxon>Sordariomycetes</taxon>
        <taxon>Sordariomycetidae</taxon>
        <taxon>Sordariales</taxon>
        <taxon>Schizotheciaceae</taxon>
        <taxon>Schizothecium</taxon>
    </lineage>
</organism>
<evidence type="ECO:0000313" key="2">
    <source>
        <dbReference type="EMBL" id="KAK0753262.1"/>
    </source>
</evidence>
<gene>
    <name evidence="2" type="ORF">B0T18DRAFT_315566</name>
</gene>
<protein>
    <submittedName>
        <fullName evidence="2">Uncharacterized protein</fullName>
    </submittedName>
</protein>
<dbReference type="Proteomes" id="UP001172155">
    <property type="component" value="Unassembled WGS sequence"/>
</dbReference>